<evidence type="ECO:0000313" key="2">
    <source>
        <dbReference type="Proteomes" id="UP000002487"/>
    </source>
</evidence>
<accession>Q8THX1</accession>
<dbReference type="STRING" id="188937.MA_4387"/>
<dbReference type="KEGG" id="mac:MA_4387"/>
<dbReference type="AlphaFoldDB" id="Q8THX1"/>
<dbReference type="EnsemblBacteria" id="AAM07729">
    <property type="protein sequence ID" value="AAM07729"/>
    <property type="gene ID" value="MA_4387"/>
</dbReference>
<organism evidence="1 2">
    <name type="scientific">Methanosarcina acetivorans (strain ATCC 35395 / DSM 2834 / JCM 12185 / C2A)</name>
    <dbReference type="NCBI Taxonomy" id="188937"/>
    <lineage>
        <taxon>Archaea</taxon>
        <taxon>Methanobacteriati</taxon>
        <taxon>Methanobacteriota</taxon>
        <taxon>Stenosarchaea group</taxon>
        <taxon>Methanomicrobia</taxon>
        <taxon>Methanosarcinales</taxon>
        <taxon>Methanosarcinaceae</taxon>
        <taxon>Methanosarcina</taxon>
    </lineage>
</organism>
<gene>
    <name evidence="1" type="ordered locus">MA_4387</name>
</gene>
<name>Q8THX1_METAC</name>
<dbReference type="Proteomes" id="UP000002487">
    <property type="component" value="Chromosome"/>
</dbReference>
<dbReference type="InParanoid" id="Q8THX1"/>
<dbReference type="EMBL" id="AE010299">
    <property type="protein sequence ID" value="AAM07729.1"/>
    <property type="molecule type" value="Genomic_DNA"/>
</dbReference>
<dbReference type="HOGENOM" id="CLU_2565704_0_0_2"/>
<reference evidence="1 2" key="1">
    <citation type="journal article" date="2002" name="Genome Res.">
        <title>The genome of Methanosarcina acetivorans reveals extensive metabolic and physiological diversity.</title>
        <authorList>
            <person name="Galagan J.E."/>
            <person name="Nusbaum C."/>
            <person name="Roy A."/>
            <person name="Endrizzi M.G."/>
            <person name="Macdonald P."/>
            <person name="FitzHugh W."/>
            <person name="Calvo S."/>
            <person name="Engels R."/>
            <person name="Smirnov S."/>
            <person name="Atnoor D."/>
            <person name="Brown A."/>
            <person name="Allen N."/>
            <person name="Naylor J."/>
            <person name="Stange-Thomann N."/>
            <person name="DeArellano K."/>
            <person name="Johnson R."/>
            <person name="Linton L."/>
            <person name="McEwan P."/>
            <person name="McKernan K."/>
            <person name="Talamas J."/>
            <person name="Tirrell A."/>
            <person name="Ye W."/>
            <person name="Zimmer A."/>
            <person name="Barber R.D."/>
            <person name="Cann I."/>
            <person name="Graham D.E."/>
            <person name="Grahame D.A."/>
            <person name="Guss A."/>
            <person name="Hedderich R."/>
            <person name="Ingram-Smith C."/>
            <person name="Kuettner C.H."/>
            <person name="Krzycki J.A."/>
            <person name="Leigh J.A."/>
            <person name="Li W."/>
            <person name="Liu J."/>
            <person name="Mukhopadhyay B."/>
            <person name="Reeve J.N."/>
            <person name="Smith K."/>
            <person name="Springer T.A."/>
            <person name="Umayam L.A."/>
            <person name="White O."/>
            <person name="White R.H."/>
            <person name="de Macario E.C."/>
            <person name="Ferry J.G."/>
            <person name="Jarrell K.F."/>
            <person name="Jing H."/>
            <person name="Macario A.J.L."/>
            <person name="Paulsen I."/>
            <person name="Pritchett M."/>
            <person name="Sowers K.R."/>
            <person name="Swanson R.V."/>
            <person name="Zinder S.H."/>
            <person name="Lander E."/>
            <person name="Metcalf W.W."/>
            <person name="Birren B."/>
        </authorList>
    </citation>
    <scope>NUCLEOTIDE SEQUENCE [LARGE SCALE GENOMIC DNA]</scope>
    <source>
        <strain evidence="2">ATCC 35395 / DSM 2834 / JCM 12185 / C2A</strain>
    </source>
</reference>
<keyword evidence="2" id="KW-1185">Reference proteome</keyword>
<evidence type="ECO:0000313" key="1">
    <source>
        <dbReference type="EMBL" id="AAM07729.1"/>
    </source>
</evidence>
<protein>
    <submittedName>
        <fullName evidence="1">Uncharacterized protein</fullName>
    </submittedName>
</protein>
<proteinExistence type="predicted"/>
<sequence length="81" mass="9791">MAKPEYIAYSEFFPGSDTLPERHFEMANLCLSGKEYCRSNFFLVYMTTMPLEREWHCHQRDIFEFYRLPFPDLCFHACFTS</sequence>